<evidence type="ECO:0000256" key="5">
    <source>
        <dbReference type="SAM" id="Phobius"/>
    </source>
</evidence>
<dbReference type="STRING" id="69322.SAMN05443669_100312"/>
<dbReference type="EMBL" id="FRBU01000003">
    <property type="protein sequence ID" value="SHL15458.1"/>
    <property type="molecule type" value="Genomic_DNA"/>
</dbReference>
<feature type="transmembrane region" description="Helical" evidence="5">
    <location>
        <begin position="220"/>
        <end position="240"/>
    </location>
</feature>
<gene>
    <name evidence="7" type="ORF">SAMN05443669_100312</name>
</gene>
<dbReference type="InterPro" id="IPR051533">
    <property type="entry name" value="WaaL-like"/>
</dbReference>
<feature type="transmembrane region" description="Helical" evidence="5">
    <location>
        <begin position="50"/>
        <end position="67"/>
    </location>
</feature>
<feature type="transmembrane region" description="Helical" evidence="5">
    <location>
        <begin position="339"/>
        <end position="355"/>
    </location>
</feature>
<feature type="transmembrane region" description="Helical" evidence="5">
    <location>
        <begin position="112"/>
        <end position="133"/>
    </location>
</feature>
<keyword evidence="3 5" id="KW-1133">Transmembrane helix</keyword>
<feature type="transmembrane region" description="Helical" evidence="5">
    <location>
        <begin position="197"/>
        <end position="213"/>
    </location>
</feature>
<keyword evidence="8" id="KW-1185">Reference proteome</keyword>
<sequence>MKLIKILSFIMALAAVNSIISFTPATPQFIYYGFMLILLFLGISKSNNRISFLIIWLLIASGISLALNDIAEYYNPLGRFLVFLLGILVLSPMLRGTYINQIKIHLFKYTNIFLLLITFLSFLGKITAAYSVYDYASLFSGITTGSMIMAPIAGVSLLICCWKIYEDNIHKRTKYYFIILATTSLFCLILAGSRAALMGALLAVLFLFMKLFRGRLTKMVQVLVFILFVLAVTSPIWLSYTETLTTKMEFAESQGDQFSSRADLWDYRIQEFTESPVFGIGFANSHYGLIDTATGNVEPGTSWGAILAMVGLLGAMPFLILIFRFLFHLYFDKINKLNSAFLLGILIFFIVHWFAEGYMLAAGSFLFFYAWLSLGVMQVYKDTKKIVVL</sequence>
<organism evidence="7 8">
    <name type="scientific">Flavobacterium xanthum</name>
    <dbReference type="NCBI Taxonomy" id="69322"/>
    <lineage>
        <taxon>Bacteria</taxon>
        <taxon>Pseudomonadati</taxon>
        <taxon>Bacteroidota</taxon>
        <taxon>Flavobacteriia</taxon>
        <taxon>Flavobacteriales</taxon>
        <taxon>Flavobacteriaceae</taxon>
        <taxon>Flavobacterium</taxon>
    </lineage>
</organism>
<accession>A0A1M6YB41</accession>
<evidence type="ECO:0000256" key="1">
    <source>
        <dbReference type="ARBA" id="ARBA00004141"/>
    </source>
</evidence>
<evidence type="ECO:0000313" key="7">
    <source>
        <dbReference type="EMBL" id="SHL15458.1"/>
    </source>
</evidence>
<feature type="transmembrane region" description="Helical" evidence="5">
    <location>
        <begin position="174"/>
        <end position="191"/>
    </location>
</feature>
<dbReference type="PANTHER" id="PTHR37422:SF13">
    <property type="entry name" value="LIPOPOLYSACCHARIDE BIOSYNTHESIS PROTEIN PA4999-RELATED"/>
    <property type="match status" value="1"/>
</dbReference>
<evidence type="ECO:0000256" key="4">
    <source>
        <dbReference type="ARBA" id="ARBA00023136"/>
    </source>
</evidence>
<feature type="transmembrane region" description="Helical" evidence="5">
    <location>
        <begin position="73"/>
        <end position="91"/>
    </location>
</feature>
<comment type="subcellular location">
    <subcellularLocation>
        <location evidence="1">Membrane</location>
        <topology evidence="1">Multi-pass membrane protein</topology>
    </subcellularLocation>
</comment>
<dbReference type="GO" id="GO:0016020">
    <property type="term" value="C:membrane"/>
    <property type="evidence" value="ECO:0007669"/>
    <property type="project" value="UniProtKB-SubCell"/>
</dbReference>
<evidence type="ECO:0000256" key="2">
    <source>
        <dbReference type="ARBA" id="ARBA00022692"/>
    </source>
</evidence>
<reference evidence="8" key="1">
    <citation type="submission" date="2016-11" db="EMBL/GenBank/DDBJ databases">
        <authorList>
            <person name="Varghese N."/>
            <person name="Submissions S."/>
        </authorList>
    </citation>
    <scope>NUCLEOTIDE SEQUENCE [LARGE SCALE GENOMIC DNA]</scope>
    <source>
        <strain evidence="8">DSM 3661</strain>
    </source>
</reference>
<dbReference type="Proteomes" id="UP000184260">
    <property type="component" value="Unassembled WGS sequence"/>
</dbReference>
<dbReference type="OrthoDB" id="1100962at2"/>
<feature type="transmembrane region" description="Helical" evidence="5">
    <location>
        <begin position="28"/>
        <end position="43"/>
    </location>
</feature>
<protein>
    <submittedName>
        <fullName evidence="7">O-Antigen ligase</fullName>
    </submittedName>
</protein>
<dbReference type="GO" id="GO:0016874">
    <property type="term" value="F:ligase activity"/>
    <property type="evidence" value="ECO:0007669"/>
    <property type="project" value="UniProtKB-KW"/>
</dbReference>
<evidence type="ECO:0000256" key="3">
    <source>
        <dbReference type="ARBA" id="ARBA00022989"/>
    </source>
</evidence>
<feature type="domain" description="O-antigen ligase-related" evidence="6">
    <location>
        <begin position="181"/>
        <end position="318"/>
    </location>
</feature>
<dbReference type="AlphaFoldDB" id="A0A1M6YB41"/>
<feature type="transmembrane region" description="Helical" evidence="5">
    <location>
        <begin position="303"/>
        <end position="327"/>
    </location>
</feature>
<feature type="transmembrane region" description="Helical" evidence="5">
    <location>
        <begin position="361"/>
        <end position="380"/>
    </location>
</feature>
<evidence type="ECO:0000259" key="6">
    <source>
        <dbReference type="Pfam" id="PF04932"/>
    </source>
</evidence>
<feature type="transmembrane region" description="Helical" evidence="5">
    <location>
        <begin position="139"/>
        <end position="162"/>
    </location>
</feature>
<name>A0A1M6YB41_9FLAO</name>
<dbReference type="InterPro" id="IPR007016">
    <property type="entry name" value="O-antigen_ligase-rel_domated"/>
</dbReference>
<keyword evidence="7" id="KW-0436">Ligase</keyword>
<proteinExistence type="predicted"/>
<keyword evidence="2 5" id="KW-0812">Transmembrane</keyword>
<dbReference type="PANTHER" id="PTHR37422">
    <property type="entry name" value="TEICHURONIC ACID BIOSYNTHESIS PROTEIN TUAE"/>
    <property type="match status" value="1"/>
</dbReference>
<dbReference type="Pfam" id="PF04932">
    <property type="entry name" value="Wzy_C"/>
    <property type="match status" value="1"/>
</dbReference>
<keyword evidence="4 5" id="KW-0472">Membrane</keyword>
<evidence type="ECO:0000313" key="8">
    <source>
        <dbReference type="Proteomes" id="UP000184260"/>
    </source>
</evidence>